<proteinExistence type="predicted"/>
<dbReference type="STRING" id="94208.A0A2S4LBE2"/>
<feature type="compositionally biased region" description="Low complexity" evidence="1">
    <location>
        <begin position="424"/>
        <end position="434"/>
    </location>
</feature>
<reference evidence="3 4" key="1">
    <citation type="submission" date="2018-01" db="EMBL/GenBank/DDBJ databases">
        <title>Harnessing the power of phylogenomics to disentangle the directionality and signatures of interkingdom host jumping in the parasitic fungal genus Tolypocladium.</title>
        <authorList>
            <person name="Quandt C.A."/>
            <person name="Patterson W."/>
            <person name="Spatafora J.W."/>
        </authorList>
    </citation>
    <scope>NUCLEOTIDE SEQUENCE [LARGE SCALE GENOMIC DNA]</scope>
    <source>
        <strain evidence="3 4">NRBC 100945</strain>
    </source>
</reference>
<evidence type="ECO:0000259" key="2">
    <source>
        <dbReference type="SMART" id="SM00833"/>
    </source>
</evidence>
<feature type="compositionally biased region" description="Basic and acidic residues" evidence="1">
    <location>
        <begin position="412"/>
        <end position="423"/>
    </location>
</feature>
<evidence type="ECO:0000313" key="3">
    <source>
        <dbReference type="EMBL" id="POR39765.1"/>
    </source>
</evidence>
<gene>
    <name evidence="3" type="ORF">TPAR_00051</name>
</gene>
<dbReference type="Gene3D" id="3.40.50.300">
    <property type="entry name" value="P-loop containing nucleotide triphosphate hydrolases"/>
    <property type="match status" value="1"/>
</dbReference>
<organism evidence="3 4">
    <name type="scientific">Tolypocladium paradoxum</name>
    <dbReference type="NCBI Taxonomy" id="94208"/>
    <lineage>
        <taxon>Eukaryota</taxon>
        <taxon>Fungi</taxon>
        <taxon>Dikarya</taxon>
        <taxon>Ascomycota</taxon>
        <taxon>Pezizomycotina</taxon>
        <taxon>Sordariomycetes</taxon>
        <taxon>Hypocreomycetidae</taxon>
        <taxon>Hypocreales</taxon>
        <taxon>Ophiocordycipitaceae</taxon>
        <taxon>Tolypocladium</taxon>
    </lineage>
</organism>
<dbReference type="PANTHER" id="PTHR43603">
    <property type="entry name" value="COBW DOMAIN-CONTAINING PROTEIN DDB_G0274527"/>
    <property type="match status" value="1"/>
</dbReference>
<dbReference type="SUPFAM" id="SSF90002">
    <property type="entry name" value="Hypothetical protein YjiA, C-terminal domain"/>
    <property type="match status" value="1"/>
</dbReference>
<dbReference type="AlphaFoldDB" id="A0A2S4LBE2"/>
<feature type="compositionally biased region" description="Polar residues" evidence="1">
    <location>
        <begin position="435"/>
        <end position="449"/>
    </location>
</feature>
<dbReference type="Pfam" id="PF02492">
    <property type="entry name" value="cobW"/>
    <property type="match status" value="2"/>
</dbReference>
<feature type="region of interest" description="Disordered" evidence="1">
    <location>
        <begin position="381"/>
        <end position="464"/>
    </location>
</feature>
<feature type="compositionally biased region" description="Basic residues" evidence="1">
    <location>
        <begin position="1"/>
        <end position="20"/>
    </location>
</feature>
<dbReference type="SUPFAM" id="SSF52540">
    <property type="entry name" value="P-loop containing nucleoside triphosphate hydrolases"/>
    <property type="match status" value="1"/>
</dbReference>
<dbReference type="EMBL" id="PKSG01000003">
    <property type="protein sequence ID" value="POR39765.1"/>
    <property type="molecule type" value="Genomic_DNA"/>
</dbReference>
<dbReference type="PANTHER" id="PTHR43603:SF1">
    <property type="entry name" value="ZINC-REGULATED GTPASE METALLOPROTEIN ACTIVATOR 1"/>
    <property type="match status" value="1"/>
</dbReference>
<dbReference type="CDD" id="cd03112">
    <property type="entry name" value="CobW-like"/>
    <property type="match status" value="1"/>
</dbReference>
<sequence>MANLRSKMKSITGKKSKKGASKMQVPKKALPVTLLSGFLGSGKTTLLQHILRSEHGLRIAVVVNDIGAINIDAALIKKTHQITKTDEKIIALQNGCICCTLRGDLLEELVRLAQLQEFDYIIIESSGISEPEQVAETFDARLAEHMGAMAAAPGALQLDEGMLKVLKQLKQAGGLEKFARLDTTVTVIDAFTMLHDFDTADLLSSRRDDVTPEDERTVSDLMVDQIEFADVIVLNKTDMVSRTRHGATQIDDAKKQETKGLIRRLNHRAKILEASYGKVDVRELVNTGMFKLDVAQSGYGWLQDLHAMTVREVRRVPRCSSATRSLAVLSAKVNGRNVLTPKPETEEYNVQSFIYSRHRPFHPRRLFALLYDKFILQMEHPDDDEDEQDDDGDDEDGQDGVGEMDVDMDDHDDSHSSGSRRDSPPASSPQSSLSTARTAPSTDTKSTSRSGDEDAQMEVDPLHIPPNDVILATKRAHPTLRRLFRSKGEYHLATRPHRAGDWSQAGAMLTLTGGRAWFCTLDAAEYTTGDDEVDALVRHDMAKGGEWGDRRQELVFIGEGLDTAALEGMLDACLLTDAEFGGWQGVMRDGGLDEAQRRQALEDMFEDGFPDWADDVDDVDDMDFEDHAGHAHSHSRSHPHHGRKGTNKVR</sequence>
<accession>A0A2S4LBE2</accession>
<dbReference type="Proteomes" id="UP000237481">
    <property type="component" value="Unassembled WGS sequence"/>
</dbReference>
<protein>
    <submittedName>
        <fullName evidence="3">Metal chaperone YciC</fullName>
    </submittedName>
</protein>
<feature type="compositionally biased region" description="Acidic residues" evidence="1">
    <location>
        <begin position="381"/>
        <end position="411"/>
    </location>
</feature>
<dbReference type="SMART" id="SM00833">
    <property type="entry name" value="CobW_C"/>
    <property type="match status" value="1"/>
</dbReference>
<feature type="region of interest" description="Disordered" evidence="1">
    <location>
        <begin position="1"/>
        <end position="24"/>
    </location>
</feature>
<comment type="caution">
    <text evidence="3">The sequence shown here is derived from an EMBL/GenBank/DDBJ whole genome shotgun (WGS) entry which is preliminary data.</text>
</comment>
<dbReference type="InterPro" id="IPR051927">
    <property type="entry name" value="Zn_Chap_cDPG_Synth"/>
</dbReference>
<evidence type="ECO:0000313" key="4">
    <source>
        <dbReference type="Proteomes" id="UP000237481"/>
    </source>
</evidence>
<feature type="domain" description="CobW C-terminal" evidence="2">
    <location>
        <begin position="350"/>
        <end position="574"/>
    </location>
</feature>
<feature type="compositionally biased region" description="Basic residues" evidence="1">
    <location>
        <begin position="630"/>
        <end position="650"/>
    </location>
</feature>
<dbReference type="OrthoDB" id="272672at2759"/>
<feature type="region of interest" description="Disordered" evidence="1">
    <location>
        <begin position="623"/>
        <end position="650"/>
    </location>
</feature>
<name>A0A2S4LBE2_9HYPO</name>
<dbReference type="InterPro" id="IPR011629">
    <property type="entry name" value="CobW-like_C"/>
</dbReference>
<dbReference type="InterPro" id="IPR027417">
    <property type="entry name" value="P-loop_NTPase"/>
</dbReference>
<dbReference type="Pfam" id="PF07683">
    <property type="entry name" value="CobW_C"/>
    <property type="match status" value="1"/>
</dbReference>
<keyword evidence="4" id="KW-1185">Reference proteome</keyword>
<dbReference type="InterPro" id="IPR003495">
    <property type="entry name" value="CobW/HypB/UreG_nucleotide-bd"/>
</dbReference>
<evidence type="ECO:0000256" key="1">
    <source>
        <dbReference type="SAM" id="MobiDB-lite"/>
    </source>
</evidence>